<dbReference type="Proteomes" id="UP000017174">
    <property type="component" value="Unassembled WGS sequence"/>
</dbReference>
<dbReference type="PATRIC" id="fig|888019.4.peg.940"/>
<protein>
    <submittedName>
        <fullName evidence="1">Uncharacterized protein</fullName>
    </submittedName>
</protein>
<evidence type="ECO:0000313" key="2">
    <source>
        <dbReference type="Proteomes" id="UP000017174"/>
    </source>
</evidence>
<gene>
    <name evidence="1" type="ORF">HMPREF0742_01102</name>
</gene>
<dbReference type="AlphaFoldDB" id="U7V5M4"/>
<evidence type="ECO:0000313" key="1">
    <source>
        <dbReference type="EMBL" id="ERT66449.1"/>
    </source>
</evidence>
<comment type="caution">
    <text evidence="1">The sequence shown here is derived from an EMBL/GenBank/DDBJ whole genome shotgun (WGS) entry which is preliminary data.</text>
</comment>
<sequence length="56" mass="5595">MAFPASTHPFGGGPAAFGTAVGGGSFSSFCACSHSFYCTGDPDGLRPAAAHKAPYR</sequence>
<reference evidence="1 2" key="1">
    <citation type="submission" date="2013-08" db="EMBL/GenBank/DDBJ databases">
        <authorList>
            <person name="Weinstock G."/>
            <person name="Sodergren E."/>
            <person name="Wylie T."/>
            <person name="Fulton L."/>
            <person name="Fulton R."/>
            <person name="Fronick C."/>
            <person name="O'Laughlin M."/>
            <person name="Godfrey J."/>
            <person name="Miner T."/>
            <person name="Herter B."/>
            <person name="Appelbaum E."/>
            <person name="Cordes M."/>
            <person name="Lek S."/>
            <person name="Wollam A."/>
            <person name="Pepin K.H."/>
            <person name="Palsikar V.B."/>
            <person name="Mitreva M."/>
            <person name="Wilson R.K."/>
        </authorList>
    </citation>
    <scope>NUCLEOTIDE SEQUENCE [LARGE SCALE GENOMIC DNA]</scope>
    <source>
        <strain evidence="1 2">F0184</strain>
    </source>
</reference>
<name>U7V5M4_9MICC</name>
<accession>U7V5M4</accession>
<organism evidence="1 2">
    <name type="scientific">Rothia aeria F0184</name>
    <dbReference type="NCBI Taxonomy" id="888019"/>
    <lineage>
        <taxon>Bacteria</taxon>
        <taxon>Bacillati</taxon>
        <taxon>Actinomycetota</taxon>
        <taxon>Actinomycetes</taxon>
        <taxon>Micrococcales</taxon>
        <taxon>Micrococcaceae</taxon>
        <taxon>Rothia</taxon>
    </lineage>
</organism>
<dbReference type="HOGENOM" id="CLU_3011533_0_0_11"/>
<dbReference type="EMBL" id="AXZG01000035">
    <property type="protein sequence ID" value="ERT66449.1"/>
    <property type="molecule type" value="Genomic_DNA"/>
</dbReference>
<proteinExistence type="predicted"/>